<dbReference type="GO" id="GO:0005524">
    <property type="term" value="F:ATP binding"/>
    <property type="evidence" value="ECO:0007669"/>
    <property type="project" value="UniProtKB-KW"/>
</dbReference>
<proteinExistence type="predicted"/>
<keyword evidence="6" id="KW-0067">ATP-binding</keyword>
<dbReference type="Proteomes" id="UP000295131">
    <property type="component" value="Unassembled WGS sequence"/>
</dbReference>
<evidence type="ECO:0000256" key="3">
    <source>
        <dbReference type="ARBA" id="ARBA00012892"/>
    </source>
</evidence>
<keyword evidence="9" id="KW-1185">Reference proteome</keyword>
<dbReference type="InterPro" id="IPR012699">
    <property type="entry name" value="PhnN"/>
</dbReference>
<comment type="catalytic activity">
    <reaction evidence="1">
        <text>alpha-D-ribose 1,5-bisphosphate + ATP = 5-phospho-alpha-D-ribose 1-diphosphate + ADP</text>
        <dbReference type="Rhea" id="RHEA:20109"/>
        <dbReference type="ChEBI" id="CHEBI:30616"/>
        <dbReference type="ChEBI" id="CHEBI:58017"/>
        <dbReference type="ChEBI" id="CHEBI:68688"/>
        <dbReference type="ChEBI" id="CHEBI:456216"/>
        <dbReference type="EC" id="2.7.4.23"/>
    </reaction>
</comment>
<accession>A0A4R5PLK7</accession>
<dbReference type="InterPro" id="IPR027417">
    <property type="entry name" value="P-loop_NTPase"/>
</dbReference>
<evidence type="ECO:0000256" key="2">
    <source>
        <dbReference type="ARBA" id="ARBA00005069"/>
    </source>
</evidence>
<keyword evidence="4" id="KW-0808">Transferase</keyword>
<dbReference type="UniPathway" id="UPA00087">
    <property type="reaction ID" value="UER00175"/>
</dbReference>
<protein>
    <recommendedName>
        <fullName evidence="3">ribose 1,5-bisphosphate phosphokinase</fullName>
        <ecNumber evidence="3">2.7.4.23</ecNumber>
    </recommendedName>
</protein>
<evidence type="ECO:0000256" key="4">
    <source>
        <dbReference type="ARBA" id="ARBA00022679"/>
    </source>
</evidence>
<comment type="pathway">
    <text evidence="2">Metabolic intermediate biosynthesis; 5-phospho-alpha-D-ribose 1-diphosphate biosynthesis; 5-phospho-alpha-D-ribose 1-diphosphate from D-ribose 5-phosphate (route II): step 3/3.</text>
</comment>
<dbReference type="SUPFAM" id="SSF52540">
    <property type="entry name" value="P-loop containing nucleoside triphosphate hydrolases"/>
    <property type="match status" value="1"/>
</dbReference>
<evidence type="ECO:0000256" key="5">
    <source>
        <dbReference type="ARBA" id="ARBA00022741"/>
    </source>
</evidence>
<dbReference type="EMBL" id="SMSI01000002">
    <property type="protein sequence ID" value="TDH36228.1"/>
    <property type="molecule type" value="Genomic_DNA"/>
</dbReference>
<sequence length="199" mass="22094">MEEVNDIEPASGGRRGCLIVIMGPSGAGKDSILSLARDRLEDCDDILFVRRSITRPLHEDSEDFEPLNDVEFDAGLKLGRFCFHWQANGLSYALPITMVDHLARGGVAVVNGSRAAYRHMHAVFAETRAVLVRVEPSVLKERLRCRGREDADEIEARIERSATYLDAIVPDAVIDNSGSLEEAAAHFVDYVMAERRARV</sequence>
<name>A0A4R5PLK7_9HYPH</name>
<feature type="domain" description="Guanylate kinase-like" evidence="7">
    <location>
        <begin position="16"/>
        <end position="192"/>
    </location>
</feature>
<keyword evidence="8" id="KW-0418">Kinase</keyword>
<organism evidence="8 9">
    <name type="scientific">Pseudohoeflea suaedae</name>
    <dbReference type="NCBI Taxonomy" id="877384"/>
    <lineage>
        <taxon>Bacteria</taxon>
        <taxon>Pseudomonadati</taxon>
        <taxon>Pseudomonadota</taxon>
        <taxon>Alphaproteobacteria</taxon>
        <taxon>Hyphomicrobiales</taxon>
        <taxon>Rhizobiaceae</taxon>
        <taxon>Pseudohoeflea</taxon>
    </lineage>
</organism>
<dbReference type="InterPro" id="IPR008145">
    <property type="entry name" value="GK/Ca_channel_bsu"/>
</dbReference>
<dbReference type="Pfam" id="PF13238">
    <property type="entry name" value="AAA_18"/>
    <property type="match status" value="1"/>
</dbReference>
<dbReference type="NCBIfam" id="TIGR02322">
    <property type="entry name" value="phosphon_PhnN"/>
    <property type="match status" value="1"/>
</dbReference>
<dbReference type="PROSITE" id="PS50052">
    <property type="entry name" value="GUANYLATE_KINASE_2"/>
    <property type="match status" value="1"/>
</dbReference>
<gene>
    <name evidence="8" type="primary">phnN</name>
    <name evidence="8" type="ORF">E2A64_13155</name>
</gene>
<reference evidence="8 9" key="1">
    <citation type="journal article" date="2013" name="Int. J. Syst. Evol. Microbiol.">
        <title>Hoeflea suaedae sp. nov., an endophytic bacterium isolated from the root of the halophyte Suaeda maritima.</title>
        <authorList>
            <person name="Chung E.J."/>
            <person name="Park J.A."/>
            <person name="Pramanik P."/>
            <person name="Bibi F."/>
            <person name="Jeon C.O."/>
            <person name="Chung Y.R."/>
        </authorList>
    </citation>
    <scope>NUCLEOTIDE SEQUENCE [LARGE SCALE GENOMIC DNA]</scope>
    <source>
        <strain evidence="8 9">YC6898</strain>
    </source>
</reference>
<dbReference type="Gene3D" id="3.40.50.300">
    <property type="entry name" value="P-loop containing nucleotide triphosphate hydrolases"/>
    <property type="match status" value="1"/>
</dbReference>
<dbReference type="OrthoDB" id="341217at2"/>
<keyword evidence="5" id="KW-0547">Nucleotide-binding</keyword>
<dbReference type="EC" id="2.7.4.23" evidence="3"/>
<comment type="caution">
    <text evidence="8">The sequence shown here is derived from an EMBL/GenBank/DDBJ whole genome shotgun (WGS) entry which is preliminary data.</text>
</comment>
<evidence type="ECO:0000313" key="9">
    <source>
        <dbReference type="Proteomes" id="UP000295131"/>
    </source>
</evidence>
<dbReference type="AlphaFoldDB" id="A0A4R5PLK7"/>
<dbReference type="InterPro" id="IPR008144">
    <property type="entry name" value="Guanylate_kin-like_dom"/>
</dbReference>
<evidence type="ECO:0000256" key="1">
    <source>
        <dbReference type="ARBA" id="ARBA00000373"/>
    </source>
</evidence>
<evidence type="ECO:0000259" key="7">
    <source>
        <dbReference type="PROSITE" id="PS50052"/>
    </source>
</evidence>
<dbReference type="GO" id="GO:0033863">
    <property type="term" value="F:ribose 1,5-bisphosphate phosphokinase activity"/>
    <property type="evidence" value="ECO:0007669"/>
    <property type="project" value="UniProtKB-EC"/>
</dbReference>
<evidence type="ECO:0000256" key="6">
    <source>
        <dbReference type="ARBA" id="ARBA00022840"/>
    </source>
</evidence>
<dbReference type="SMART" id="SM00072">
    <property type="entry name" value="GuKc"/>
    <property type="match status" value="1"/>
</dbReference>
<dbReference type="GO" id="GO:0006015">
    <property type="term" value="P:5-phosphoribose 1-diphosphate biosynthetic process"/>
    <property type="evidence" value="ECO:0007669"/>
    <property type="project" value="UniProtKB-UniPathway"/>
</dbReference>
<evidence type="ECO:0000313" key="8">
    <source>
        <dbReference type="EMBL" id="TDH36228.1"/>
    </source>
</evidence>
<dbReference type="RefSeq" id="WP_133284925.1">
    <property type="nucleotide sequence ID" value="NZ_SMSI01000002.1"/>
</dbReference>